<dbReference type="Pfam" id="PF22874">
    <property type="entry name" value="SBE2_M"/>
    <property type="match status" value="1"/>
</dbReference>
<feature type="compositionally biased region" description="Low complexity" evidence="1">
    <location>
        <begin position="149"/>
        <end position="158"/>
    </location>
</feature>
<feature type="compositionally biased region" description="Pro residues" evidence="1">
    <location>
        <begin position="23"/>
        <end position="38"/>
    </location>
</feature>
<organism evidence="3 4">
    <name type="scientific">Candida albicans P78048</name>
    <dbReference type="NCBI Taxonomy" id="1094989"/>
    <lineage>
        <taxon>Eukaryota</taxon>
        <taxon>Fungi</taxon>
        <taxon>Dikarya</taxon>
        <taxon>Ascomycota</taxon>
        <taxon>Saccharomycotina</taxon>
        <taxon>Pichiomycetes</taxon>
        <taxon>Debaryomycetaceae</taxon>
        <taxon>Candida/Lodderomyces clade</taxon>
        <taxon>Candida</taxon>
    </lineage>
</organism>
<evidence type="ECO:0000313" key="3">
    <source>
        <dbReference type="EMBL" id="KGR09141.1"/>
    </source>
</evidence>
<feature type="region of interest" description="Disordered" evidence="1">
    <location>
        <begin position="98"/>
        <end position="135"/>
    </location>
</feature>
<feature type="compositionally biased region" description="Low complexity" evidence="1">
    <location>
        <begin position="192"/>
        <end position="205"/>
    </location>
</feature>
<feature type="compositionally biased region" description="Polar residues" evidence="1">
    <location>
        <begin position="505"/>
        <end position="523"/>
    </location>
</feature>
<accession>A0AB34PTG9</accession>
<feature type="compositionally biased region" description="Polar residues" evidence="1">
    <location>
        <begin position="220"/>
        <end position="229"/>
    </location>
</feature>
<gene>
    <name evidence="3" type="ORF">MG3_03899</name>
</gene>
<protein>
    <recommendedName>
        <fullName evidence="2">SBE2/SBE22 middle domain-containing protein</fullName>
    </recommendedName>
</protein>
<dbReference type="Proteomes" id="UP000030161">
    <property type="component" value="Unassembled WGS sequence"/>
</dbReference>
<feature type="domain" description="SBE2/SBE22 middle" evidence="2">
    <location>
        <begin position="457"/>
        <end position="503"/>
    </location>
</feature>
<dbReference type="EMBL" id="AJIX01000027">
    <property type="protein sequence ID" value="KGR09141.1"/>
    <property type="molecule type" value="Genomic_DNA"/>
</dbReference>
<feature type="compositionally biased region" description="Polar residues" evidence="1">
    <location>
        <begin position="242"/>
        <end position="259"/>
    </location>
</feature>
<feature type="compositionally biased region" description="Polar residues" evidence="1">
    <location>
        <begin position="367"/>
        <end position="377"/>
    </location>
</feature>
<feature type="region of interest" description="Disordered" evidence="1">
    <location>
        <begin position="147"/>
        <end position="170"/>
    </location>
</feature>
<evidence type="ECO:0000256" key="1">
    <source>
        <dbReference type="SAM" id="MobiDB-lite"/>
    </source>
</evidence>
<feature type="region of interest" description="Disordered" evidence="1">
    <location>
        <begin position="184"/>
        <end position="279"/>
    </location>
</feature>
<feature type="region of interest" description="Disordered" evidence="1">
    <location>
        <begin position="16"/>
        <end position="85"/>
    </location>
</feature>
<feature type="compositionally biased region" description="Acidic residues" evidence="1">
    <location>
        <begin position="383"/>
        <end position="404"/>
    </location>
</feature>
<feature type="compositionally biased region" description="Polar residues" evidence="1">
    <location>
        <begin position="121"/>
        <end position="131"/>
    </location>
</feature>
<feature type="region of interest" description="Disordered" evidence="1">
    <location>
        <begin position="310"/>
        <end position="334"/>
    </location>
</feature>
<comment type="caution">
    <text evidence="3">The sequence shown here is derived from an EMBL/GenBank/DDBJ whole genome shotgun (WGS) entry which is preliminary data.</text>
</comment>
<evidence type="ECO:0000259" key="2">
    <source>
        <dbReference type="Pfam" id="PF22874"/>
    </source>
</evidence>
<sequence>MDDNNLYDISLTSTTKRSVCQSPLPPPTSQVPLLPPPLSRNSSNNFSTTSLSLASPSSSIPKRVPSLPTLNETTNSSTSIKRPGDYYIQKINSSKSSLNFSPQQQQHHHHHQHQQLMMKQRMSTDSLTSAQSSISDDHSIISSQFDGVASTSSTAASTNTPDSRLNSMTSDSFKDSTVILDSNLDSSSTISQPNATATTTNQALQQPPPQPQPPSHKPNIKSSSASHIPTITPKIRRAHSISAMQTLTRTKSKFISSSEAKQRQKLRKKKYDENDNDDYDDEEISEEFLFNVPIIKNKAELYSLTAANSSKTSHENYGNGNGNGSNHGSANSSSVTILSRNDLVSDRDQYCTIKPCPLPGKLGSSTDLLASVGNRSTSHNDESIIEEEEEEEGEEEKEKEEEDRTEQGHQQDEVGLGIVNDDTTIISNISTYYNQQVEMKNKLARQNVMYKIPNFIKSNSSLEDLHLISLEKLSVIDSTRPSHLPPKSMDERKKHNQQIDKILHNKNNSSPHLIKSPTTRTSFNGSDSLSNNDVVVVYNQEFINLVEELQQATDSKTFSKKFQSQRDMIRTFAWTSNIPNDQCFQFLLKILSLNQSCQDSLNTIKNSFLLFETKFNNLPEFIKSNKMMEFNKLCQEIMTKPLFKTIPLEEQVEFMDKLKSIWNIKAISESGLNQDEIFLISILLKVFPQKSCQDIYCLLELINQEVLTKEFKQKFNNNLLKWNNLNQLYKFQIIPGEFQNLSFNSILQILLQFNDQLPLSLSAPSTPIIGAPSPSIDTTFISATTPSPAELKSCSTQLIIKLFTLLIIYSFSYKTKLKNNIKILETFIMIIFNYYHLNWNNLSQLIKENKSIKLNYTADQLINLNSFVDKWKYVFKRN</sequence>
<proteinExistence type="predicted"/>
<reference evidence="3 4" key="1">
    <citation type="submission" date="2013-12" db="EMBL/GenBank/DDBJ databases">
        <title>The Genome Sequence of Candida albicans P78048.</title>
        <authorList>
            <consortium name="The Broad Institute Genome Sequencing Platform"/>
            <consortium name="The Broad Institute Genome Sequencing Center for Infectious Disease"/>
            <person name="Cuomo C."/>
            <person name="Bennett R."/>
            <person name="Hirakawa M."/>
            <person name="Noverr M."/>
            <person name="Mitchell A."/>
            <person name="Young S.K."/>
            <person name="Zeng Q."/>
            <person name="Gargeya S."/>
            <person name="Fitzgerald M."/>
            <person name="Abouelleil A."/>
            <person name="Alvarado L."/>
            <person name="Berlin A.M."/>
            <person name="Chapman S.B."/>
            <person name="Dewar J."/>
            <person name="Goldberg J."/>
            <person name="Griggs A."/>
            <person name="Gujja S."/>
            <person name="Hansen M."/>
            <person name="Howarth C."/>
            <person name="Imamovic A."/>
            <person name="Larimer J."/>
            <person name="McCowan C."/>
            <person name="Murphy C."/>
            <person name="Pearson M."/>
            <person name="Priest M."/>
            <person name="Roberts A."/>
            <person name="Saif S."/>
            <person name="Shea T."/>
            <person name="Sykes S."/>
            <person name="Wortman J."/>
            <person name="Nusbaum C."/>
            <person name="Birren B."/>
        </authorList>
    </citation>
    <scope>NUCLEOTIDE SEQUENCE [LARGE SCALE GENOMIC DNA]</scope>
    <source>
        <strain evidence="3 4">P78048</strain>
    </source>
</reference>
<feature type="compositionally biased region" description="Pro residues" evidence="1">
    <location>
        <begin position="206"/>
        <end position="216"/>
    </location>
</feature>
<feature type="region of interest" description="Disordered" evidence="1">
    <location>
        <begin position="503"/>
        <end position="523"/>
    </location>
</feature>
<feature type="compositionally biased region" description="Polar residues" evidence="1">
    <location>
        <begin position="159"/>
        <end position="170"/>
    </location>
</feature>
<dbReference type="InterPro" id="IPR053949">
    <property type="entry name" value="SBE2/SBE22_M"/>
</dbReference>
<evidence type="ECO:0000313" key="4">
    <source>
        <dbReference type="Proteomes" id="UP000030161"/>
    </source>
</evidence>
<name>A0AB34PTG9_CANAX</name>
<feature type="region of interest" description="Disordered" evidence="1">
    <location>
        <begin position="367"/>
        <end position="412"/>
    </location>
</feature>
<feature type="compositionally biased region" description="Polar residues" evidence="1">
    <location>
        <begin position="68"/>
        <end position="80"/>
    </location>
</feature>
<dbReference type="AlphaFoldDB" id="A0AB34PTG9"/>
<feature type="compositionally biased region" description="Low complexity" evidence="1">
    <location>
        <begin position="39"/>
        <end position="59"/>
    </location>
</feature>